<dbReference type="eggNOG" id="ENOG502Z85M">
    <property type="taxonomic scope" value="Bacteria"/>
</dbReference>
<dbReference type="EMBL" id="FQ312005">
    <property type="protein sequence ID" value="CBW25840.1"/>
    <property type="molecule type" value="Genomic_DNA"/>
</dbReference>
<dbReference type="AlphaFoldDB" id="E1WXN4"/>
<proteinExistence type="predicted"/>
<name>E1WXN4_HALMS</name>
<dbReference type="Proteomes" id="UP000008963">
    <property type="component" value="Chromosome"/>
</dbReference>
<dbReference type="OrthoDB" id="356878at2"/>
<dbReference type="RefSeq" id="WP_014243625.1">
    <property type="nucleotide sequence ID" value="NC_016620.1"/>
</dbReference>
<keyword evidence="2" id="KW-1185">Reference proteome</keyword>
<organism evidence="1 2">
    <name type="scientific">Halobacteriovorax marinus (strain ATCC BAA-682 / DSM 15412 / SJ)</name>
    <name type="common">Bacteriovorax marinus</name>
    <dbReference type="NCBI Taxonomy" id="862908"/>
    <lineage>
        <taxon>Bacteria</taxon>
        <taxon>Pseudomonadati</taxon>
        <taxon>Bdellovibrionota</taxon>
        <taxon>Bacteriovoracia</taxon>
        <taxon>Bacteriovoracales</taxon>
        <taxon>Halobacteriovoraceae</taxon>
        <taxon>Halobacteriovorax</taxon>
    </lineage>
</organism>
<evidence type="ECO:0000313" key="2">
    <source>
        <dbReference type="Proteomes" id="UP000008963"/>
    </source>
</evidence>
<dbReference type="KEGG" id="bmx:BMS_0953"/>
<evidence type="ECO:0000313" key="1">
    <source>
        <dbReference type="EMBL" id="CBW25840.1"/>
    </source>
</evidence>
<protein>
    <submittedName>
        <fullName evidence="1">Uncharacterized protein</fullName>
    </submittedName>
</protein>
<dbReference type="InterPro" id="IPR043776">
    <property type="entry name" value="DUF5718"/>
</dbReference>
<gene>
    <name evidence="1" type="ordered locus">BMS_0953</name>
</gene>
<dbReference type="HOGENOM" id="CLU_063790_0_0_7"/>
<dbReference type="Pfam" id="PF18985">
    <property type="entry name" value="DUF5718"/>
    <property type="match status" value="1"/>
</dbReference>
<accession>E1WXN4</accession>
<dbReference type="PATRIC" id="fig|862908.3.peg.907"/>
<sequence length="274" mass="30960">MDLKNILGFGVAGNFAGHLEQANEASDFKNIEVSEVNQPKAIFPFYIPEKENSFLNVFPFSSHQINMPDTDYDVQIEPEVALLCNVEYREGKISALIPKSFAAYNDCSIRRPGAKKISEKKNWGECSKGLSNSFITIDEFSKGGILDHYRIASFHIRDEKVYIYGEDSAVKSYSYLYEKLINWSIDKFNNQADIGPAENISEYIAQAGYPSQFIIGIGATRYTDYGENNFLSRGDTSVVVLYDERVYSSQDIAVKVEKRDYSGESLSFLVQEVK</sequence>
<reference evidence="2" key="1">
    <citation type="journal article" date="2013" name="ISME J.">
        <title>A small predatory core genome in the divergent marine Bacteriovorax marinus SJ and the terrestrial Bdellovibrio bacteriovorus.</title>
        <authorList>
            <person name="Crossman L.C."/>
            <person name="Chen H."/>
            <person name="Cerdeno-Tarraga A.M."/>
            <person name="Brooks K."/>
            <person name="Quail M.A."/>
            <person name="Pineiro S.A."/>
            <person name="Hobley L."/>
            <person name="Sockett R.E."/>
            <person name="Bentley S.D."/>
            <person name="Parkhill J."/>
            <person name="Williams H.N."/>
            <person name="Stine O.C."/>
        </authorList>
    </citation>
    <scope>NUCLEOTIDE SEQUENCE [LARGE SCALE GENOMIC DNA]</scope>
    <source>
        <strain evidence="2">ATCC BAA-682 / DSM 15412 / SJ</strain>
    </source>
</reference>
<dbReference type="STRING" id="862908.BMS_0953"/>